<name>A0A672FAG9_SALFA</name>
<dbReference type="Proteomes" id="UP000472267">
    <property type="component" value="Chromosome 11"/>
</dbReference>
<reference evidence="1" key="3">
    <citation type="submission" date="2025-09" db="UniProtKB">
        <authorList>
            <consortium name="Ensembl"/>
        </authorList>
    </citation>
    <scope>IDENTIFICATION</scope>
</reference>
<proteinExistence type="predicted"/>
<protein>
    <recommendedName>
        <fullName evidence="3">Reverse transcriptase domain-containing protein</fullName>
    </recommendedName>
</protein>
<evidence type="ECO:0008006" key="3">
    <source>
        <dbReference type="Google" id="ProtNLM"/>
    </source>
</evidence>
<dbReference type="InParanoid" id="A0A672FAG9"/>
<reference evidence="1" key="1">
    <citation type="submission" date="2019-06" db="EMBL/GenBank/DDBJ databases">
        <authorList>
            <consortium name="Wellcome Sanger Institute Data Sharing"/>
        </authorList>
    </citation>
    <scope>NUCLEOTIDE SEQUENCE [LARGE SCALE GENOMIC DNA]</scope>
</reference>
<accession>A0A672FAG9</accession>
<dbReference type="AlphaFoldDB" id="A0A672FAG9"/>
<evidence type="ECO:0000313" key="1">
    <source>
        <dbReference type="Ensembl" id="ENSSFAP00005001100.1"/>
    </source>
</evidence>
<evidence type="ECO:0000313" key="2">
    <source>
        <dbReference type="Proteomes" id="UP000472267"/>
    </source>
</evidence>
<dbReference type="Ensembl" id="ENSSFAT00005001160.1">
    <property type="protein sequence ID" value="ENSSFAP00005001100.1"/>
    <property type="gene ID" value="ENSSFAG00005000796.1"/>
</dbReference>
<organism evidence="1 2">
    <name type="scientific">Salarias fasciatus</name>
    <name type="common">Jewelled blenny</name>
    <name type="synonym">Blennius fasciatus</name>
    <dbReference type="NCBI Taxonomy" id="181472"/>
    <lineage>
        <taxon>Eukaryota</taxon>
        <taxon>Metazoa</taxon>
        <taxon>Chordata</taxon>
        <taxon>Craniata</taxon>
        <taxon>Vertebrata</taxon>
        <taxon>Euteleostomi</taxon>
        <taxon>Actinopterygii</taxon>
        <taxon>Neopterygii</taxon>
        <taxon>Teleostei</taxon>
        <taxon>Neoteleostei</taxon>
        <taxon>Acanthomorphata</taxon>
        <taxon>Ovalentaria</taxon>
        <taxon>Blenniimorphae</taxon>
        <taxon>Blenniiformes</taxon>
        <taxon>Blennioidei</taxon>
        <taxon>Blenniidae</taxon>
        <taxon>Salariinae</taxon>
        <taxon>Salarias</taxon>
    </lineage>
</organism>
<sequence length="169" mass="19782">MREDRRLLKHYGRPCREKSNITTEEFEGLINLIKNSEIIIIKPADKGNTPFIWSNTYLKNWDTIPMVGRILNTLQTKGFSNQKQKTYLMGEPEPRTRRFYTLPKIHKEPEKWTVPFQVPPGRPIVSHCGSETYRTAEYIDSFLTPLSIRHPSYIKDTYNFLVQSHAPSV</sequence>
<reference evidence="1" key="2">
    <citation type="submission" date="2025-08" db="UniProtKB">
        <authorList>
            <consortium name="Ensembl"/>
        </authorList>
    </citation>
    <scope>IDENTIFICATION</scope>
</reference>
<keyword evidence="2" id="KW-1185">Reference proteome</keyword>